<sequence length="226" mass="23851">VTPPVRVAGFASGGGTNLQALLDHETADGPYHIVVVISDREGAGALGRAEAAGRLARVIEVKGRPSEEVATETLALLESLEVQAIFLGGYLRMIPAAVVSAYRRRILNIHPALLPAFGGKGMFGRHVHEAVLSTGAEVSGATVHYADEEYDTGTIVGQWSVPVLPGDDAHSLAARVLSVEHRLYPAVADHVCRAWAEGRVPDPFVLSPVELGSDLESGSDLKQDPP</sequence>
<dbReference type="InterPro" id="IPR002376">
    <property type="entry name" value="Formyl_transf_N"/>
</dbReference>
<dbReference type="PANTHER" id="PTHR43369:SF2">
    <property type="entry name" value="PHOSPHORIBOSYLGLYCINAMIDE FORMYLTRANSFERASE"/>
    <property type="match status" value="1"/>
</dbReference>
<dbReference type="PROSITE" id="PS00373">
    <property type="entry name" value="GART"/>
    <property type="match status" value="1"/>
</dbReference>
<keyword evidence="4" id="KW-0658">Purine biosynthesis</keyword>
<dbReference type="EMBL" id="UINC01000815">
    <property type="protein sequence ID" value="SUZ61609.1"/>
    <property type="molecule type" value="Genomic_DNA"/>
</dbReference>
<evidence type="ECO:0000256" key="2">
    <source>
        <dbReference type="ARBA" id="ARBA00012254"/>
    </source>
</evidence>
<evidence type="ECO:0000256" key="8">
    <source>
        <dbReference type="ARBA" id="ARBA00047664"/>
    </source>
</evidence>
<dbReference type="UniPathway" id="UPA00074">
    <property type="reaction ID" value="UER00126"/>
</dbReference>
<evidence type="ECO:0000256" key="4">
    <source>
        <dbReference type="ARBA" id="ARBA00022755"/>
    </source>
</evidence>
<feature type="non-terminal residue" evidence="10">
    <location>
        <position position="1"/>
    </location>
</feature>
<dbReference type="CDD" id="cd08645">
    <property type="entry name" value="FMT_core_GART"/>
    <property type="match status" value="1"/>
</dbReference>
<evidence type="ECO:0000256" key="3">
    <source>
        <dbReference type="ARBA" id="ARBA00022679"/>
    </source>
</evidence>
<dbReference type="Gene3D" id="3.40.50.170">
    <property type="entry name" value="Formyl transferase, N-terminal domain"/>
    <property type="match status" value="1"/>
</dbReference>
<evidence type="ECO:0000313" key="10">
    <source>
        <dbReference type="EMBL" id="SUZ61609.1"/>
    </source>
</evidence>
<dbReference type="Pfam" id="PF00551">
    <property type="entry name" value="Formyl_trans_N"/>
    <property type="match status" value="1"/>
</dbReference>
<keyword evidence="3" id="KW-0808">Transferase</keyword>
<evidence type="ECO:0000256" key="7">
    <source>
        <dbReference type="ARBA" id="ARBA00041682"/>
    </source>
</evidence>
<dbReference type="SUPFAM" id="SSF53328">
    <property type="entry name" value="Formyltransferase"/>
    <property type="match status" value="1"/>
</dbReference>
<evidence type="ECO:0000256" key="6">
    <source>
        <dbReference type="ARBA" id="ARBA00041324"/>
    </source>
</evidence>
<dbReference type="PANTHER" id="PTHR43369">
    <property type="entry name" value="PHOSPHORIBOSYLGLYCINAMIDE FORMYLTRANSFERASE"/>
    <property type="match status" value="1"/>
</dbReference>
<evidence type="ECO:0000259" key="9">
    <source>
        <dbReference type="Pfam" id="PF00551"/>
    </source>
</evidence>
<dbReference type="GO" id="GO:0004644">
    <property type="term" value="F:phosphoribosylglycinamide formyltransferase activity"/>
    <property type="evidence" value="ECO:0007669"/>
    <property type="project" value="UniProtKB-EC"/>
</dbReference>
<comment type="pathway">
    <text evidence="1">Purine metabolism; IMP biosynthesis via de novo pathway; N(2)-formyl-N(1)-(5-phospho-D-ribosyl)glycinamide from N(1)-(5-phospho-D-ribosyl)glycinamide (10-formyl THF route): step 1/1.</text>
</comment>
<dbReference type="InterPro" id="IPR004607">
    <property type="entry name" value="GART"/>
</dbReference>
<dbReference type="HAMAP" id="MF_01930">
    <property type="entry name" value="PurN"/>
    <property type="match status" value="1"/>
</dbReference>
<proteinExistence type="inferred from homology"/>
<evidence type="ECO:0000256" key="1">
    <source>
        <dbReference type="ARBA" id="ARBA00005054"/>
    </source>
</evidence>
<dbReference type="InterPro" id="IPR001555">
    <property type="entry name" value="GART_AS"/>
</dbReference>
<dbReference type="AlphaFoldDB" id="A0A381P5M9"/>
<accession>A0A381P5M9</accession>
<feature type="domain" description="Formyl transferase N-terminal" evidence="9">
    <location>
        <begin position="6"/>
        <end position="187"/>
    </location>
</feature>
<dbReference type="GO" id="GO:0009507">
    <property type="term" value="C:chloroplast"/>
    <property type="evidence" value="ECO:0007669"/>
    <property type="project" value="TreeGrafter"/>
</dbReference>
<dbReference type="EC" id="2.1.2.2" evidence="2"/>
<comment type="catalytic activity">
    <reaction evidence="8">
        <text>N(1)-(5-phospho-beta-D-ribosyl)glycinamide + (6R)-10-formyltetrahydrofolate = N(2)-formyl-N(1)-(5-phospho-beta-D-ribosyl)glycinamide + (6S)-5,6,7,8-tetrahydrofolate + H(+)</text>
        <dbReference type="Rhea" id="RHEA:15053"/>
        <dbReference type="ChEBI" id="CHEBI:15378"/>
        <dbReference type="ChEBI" id="CHEBI:57453"/>
        <dbReference type="ChEBI" id="CHEBI:143788"/>
        <dbReference type="ChEBI" id="CHEBI:147286"/>
        <dbReference type="ChEBI" id="CHEBI:195366"/>
        <dbReference type="EC" id="2.1.2.2"/>
    </reaction>
</comment>
<gene>
    <name evidence="10" type="ORF">METZ01_LOCUS14463</name>
</gene>
<dbReference type="GO" id="GO:0006189">
    <property type="term" value="P:'de novo' IMP biosynthetic process"/>
    <property type="evidence" value="ECO:0007669"/>
    <property type="project" value="UniProtKB-UniPathway"/>
</dbReference>
<dbReference type="InterPro" id="IPR036477">
    <property type="entry name" value="Formyl_transf_N_sf"/>
</dbReference>
<organism evidence="10">
    <name type="scientific">marine metagenome</name>
    <dbReference type="NCBI Taxonomy" id="408172"/>
    <lineage>
        <taxon>unclassified sequences</taxon>
        <taxon>metagenomes</taxon>
        <taxon>ecological metagenomes</taxon>
    </lineage>
</organism>
<comment type="similarity">
    <text evidence="5">Belongs to the GART family.</text>
</comment>
<protein>
    <recommendedName>
        <fullName evidence="2">phosphoribosylglycinamide formyltransferase 1</fullName>
        <ecNumber evidence="2">2.1.2.2</ecNumber>
    </recommendedName>
    <alternativeName>
        <fullName evidence="7">5'-phosphoribosylglycinamide transformylase</fullName>
    </alternativeName>
    <alternativeName>
        <fullName evidence="6">GAR transformylase</fullName>
    </alternativeName>
</protein>
<evidence type="ECO:0000256" key="5">
    <source>
        <dbReference type="ARBA" id="ARBA00038440"/>
    </source>
</evidence>
<name>A0A381P5M9_9ZZZZ</name>
<reference evidence="10" key="1">
    <citation type="submission" date="2018-05" db="EMBL/GenBank/DDBJ databases">
        <authorList>
            <person name="Lanie J.A."/>
            <person name="Ng W.-L."/>
            <person name="Kazmierczak K.M."/>
            <person name="Andrzejewski T.M."/>
            <person name="Davidsen T.M."/>
            <person name="Wayne K.J."/>
            <person name="Tettelin H."/>
            <person name="Glass J.I."/>
            <person name="Rusch D."/>
            <person name="Podicherti R."/>
            <person name="Tsui H.-C.T."/>
            <person name="Winkler M.E."/>
        </authorList>
    </citation>
    <scope>NUCLEOTIDE SEQUENCE</scope>
</reference>